<organism evidence="2 3">
    <name type="scientific">Bradyrhizobium brasilense</name>
    <dbReference type="NCBI Taxonomy" id="1419277"/>
    <lineage>
        <taxon>Bacteria</taxon>
        <taxon>Pseudomonadati</taxon>
        <taxon>Pseudomonadota</taxon>
        <taxon>Alphaproteobacteria</taxon>
        <taxon>Hyphomicrobiales</taxon>
        <taxon>Nitrobacteraceae</taxon>
        <taxon>Bradyrhizobium</taxon>
    </lineage>
</organism>
<reference evidence="2 3" key="1">
    <citation type="submission" date="2016-10" db="EMBL/GenBank/DDBJ databases">
        <authorList>
            <person name="de Groot N.N."/>
        </authorList>
    </citation>
    <scope>NUCLEOTIDE SEQUENCE [LARGE SCALE GENOMIC DNA]</scope>
    <source>
        <strain evidence="2 3">R5</strain>
    </source>
</reference>
<evidence type="ECO:0000256" key="1">
    <source>
        <dbReference type="SAM" id="MobiDB-lite"/>
    </source>
</evidence>
<protein>
    <submittedName>
        <fullName evidence="2">Uncharacterized protein</fullName>
    </submittedName>
</protein>
<feature type="compositionally biased region" description="Low complexity" evidence="1">
    <location>
        <begin position="96"/>
        <end position="106"/>
    </location>
</feature>
<gene>
    <name evidence="2" type="ORF">SAMN05216337_1002345</name>
</gene>
<sequence length="194" mass="21203">MPYARRSAHTPKLPWRVLKSGNVSASGPGPARRRSWSGSWPSFVQDCVCCRERCAWPSFNRSSPTVPKTLEETAAKSAENTGRPRSHFGCSKNIGRTRAGGAAPTAERGEARRVTFEQRSRASIADGSLERLVTRLALRVFWSIVLGGGRRQATPERVALRPHAQTHAAFSARTKTAYTFALFSGTMTKQASAT</sequence>
<feature type="region of interest" description="Disordered" evidence="1">
    <location>
        <begin position="74"/>
        <end position="113"/>
    </location>
</feature>
<dbReference type="AlphaFoldDB" id="A0A1G6L6F2"/>
<proteinExistence type="predicted"/>
<evidence type="ECO:0000313" key="2">
    <source>
        <dbReference type="EMBL" id="SDC38860.1"/>
    </source>
</evidence>
<name>A0A1G6L6F2_9BRAD</name>
<accession>A0A1G6L6F2</accession>
<dbReference type="EMBL" id="FMZW01000002">
    <property type="protein sequence ID" value="SDC38860.1"/>
    <property type="molecule type" value="Genomic_DNA"/>
</dbReference>
<evidence type="ECO:0000313" key="3">
    <source>
        <dbReference type="Proteomes" id="UP000199245"/>
    </source>
</evidence>
<dbReference type="Proteomes" id="UP000199245">
    <property type="component" value="Unassembled WGS sequence"/>
</dbReference>